<comment type="caution">
    <text evidence="1">The sequence shown here is derived from an EMBL/GenBank/DDBJ whole genome shotgun (WGS) entry which is preliminary data.</text>
</comment>
<evidence type="ECO:0000313" key="1">
    <source>
        <dbReference type="EMBL" id="EJW99001.1"/>
    </source>
</evidence>
<organism evidence="1">
    <name type="scientific">gut metagenome</name>
    <dbReference type="NCBI Taxonomy" id="749906"/>
    <lineage>
        <taxon>unclassified sequences</taxon>
        <taxon>metagenomes</taxon>
        <taxon>organismal metagenomes</taxon>
    </lineage>
</organism>
<gene>
    <name evidence="1" type="ORF">EVA_12891</name>
</gene>
<sequence length="43" mass="4646">MLLLLLHPPILAEVPSVLVMLNFTLFGSKLRSVTVTVAVLVSL</sequence>
<name>J9FVG9_9ZZZZ</name>
<protein>
    <submittedName>
        <fullName evidence="1">Uncharacterized protein</fullName>
    </submittedName>
</protein>
<reference evidence="1" key="1">
    <citation type="journal article" date="2012" name="PLoS ONE">
        <title>Gene sets for utilization of primary and secondary nutrition supplies in the distal gut of endangered iberian lynx.</title>
        <authorList>
            <person name="Alcaide M."/>
            <person name="Messina E."/>
            <person name="Richter M."/>
            <person name="Bargiela R."/>
            <person name="Peplies J."/>
            <person name="Huws S.A."/>
            <person name="Newbold C.J."/>
            <person name="Golyshin P.N."/>
            <person name="Simon M.A."/>
            <person name="Lopez G."/>
            <person name="Yakimov M.M."/>
            <person name="Ferrer M."/>
        </authorList>
    </citation>
    <scope>NUCLEOTIDE SEQUENCE</scope>
</reference>
<accession>J9FVG9</accession>
<dbReference type="EMBL" id="AMCI01004010">
    <property type="protein sequence ID" value="EJW99001.1"/>
    <property type="molecule type" value="Genomic_DNA"/>
</dbReference>
<proteinExistence type="predicted"/>
<dbReference type="AlphaFoldDB" id="J9FVG9"/>